<dbReference type="Pfam" id="PF03918">
    <property type="entry name" value="CcmH"/>
    <property type="match status" value="1"/>
</dbReference>
<sequence length="167" mass="18381" precursor="true">MRRLPPQSLRDSSPASRGSISRTLAVALASIALMASASEPSERLADPGQEARARAIFREVRCLVCQNESIDDSEAQLAGDLRRLVREQVKAGRSDAEIRAFLVQRYGEFVLLKPRFSAGNAALWLAPAGVLVVGGGLMIALLRRRQTPEAELSEDEEDRLRRLLEDD</sequence>
<dbReference type="PATRIC" id="fig|1292034.3.peg.2568"/>
<evidence type="ECO:0000256" key="1">
    <source>
        <dbReference type="ARBA" id="ARBA00010342"/>
    </source>
</evidence>
<protein>
    <recommendedName>
        <fullName evidence="9">Cytochrome c-type biogenesis protein</fullName>
    </recommendedName>
</protein>
<comment type="caution">
    <text evidence="11">The sequence shown here is derived from an EMBL/GenBank/DDBJ whole genome shotgun (WGS) entry which is preliminary data.</text>
</comment>
<dbReference type="EMBL" id="APMP01000016">
    <property type="protein sequence ID" value="ENZ81475.1"/>
    <property type="molecule type" value="Genomic_DNA"/>
</dbReference>
<keyword evidence="4 9" id="KW-0732">Signal</keyword>
<comment type="similarity">
    <text evidence="1 9">Belongs to the CcmH/CycL/Ccl2/NrfF family.</text>
</comment>
<dbReference type="Gene3D" id="1.10.8.640">
    <property type="entry name" value="Cytochrome C biogenesis protein"/>
    <property type="match status" value="1"/>
</dbReference>
<dbReference type="GO" id="GO:0017004">
    <property type="term" value="P:cytochrome complex assembly"/>
    <property type="evidence" value="ECO:0007669"/>
    <property type="project" value="UniProtKB-KW"/>
</dbReference>
<organism evidence="11 12">
    <name type="scientific">Caulobacter vibrioides OR37</name>
    <dbReference type="NCBI Taxonomy" id="1292034"/>
    <lineage>
        <taxon>Bacteria</taxon>
        <taxon>Pseudomonadati</taxon>
        <taxon>Pseudomonadota</taxon>
        <taxon>Alphaproteobacteria</taxon>
        <taxon>Caulobacterales</taxon>
        <taxon>Caulobacteraceae</taxon>
        <taxon>Caulobacter</taxon>
    </lineage>
</organism>
<keyword evidence="9" id="KW-1133">Transmembrane helix</keyword>
<evidence type="ECO:0000256" key="7">
    <source>
        <dbReference type="ARBA" id="ARBA00037230"/>
    </source>
</evidence>
<keyword evidence="2 9" id="KW-0349">Heme</keyword>
<dbReference type="RefSeq" id="WP_004620453.1">
    <property type="nucleotide sequence ID" value="NZ_APMP01000016.1"/>
</dbReference>
<dbReference type="eggNOG" id="COG3088">
    <property type="taxonomic scope" value="Bacteria"/>
</dbReference>
<comment type="subcellular location">
    <subcellularLocation>
        <location evidence="8">Membrane</location>
        <topology evidence="8">Single-pass membrane protein</topology>
        <orientation evidence="8">Periplasmic side</orientation>
    </subcellularLocation>
</comment>
<keyword evidence="5" id="KW-0201">Cytochrome c-type biogenesis</keyword>
<keyword evidence="9" id="KW-0472">Membrane</keyword>
<dbReference type="GO" id="GO:0046872">
    <property type="term" value="F:metal ion binding"/>
    <property type="evidence" value="ECO:0007669"/>
    <property type="project" value="UniProtKB-KW"/>
</dbReference>
<name>R0CYX2_CAUVI</name>
<dbReference type="InterPro" id="IPR051263">
    <property type="entry name" value="C-type_cytochrome_biogenesis"/>
</dbReference>
<reference evidence="11 12" key="1">
    <citation type="journal article" date="2013" name="Genome Announc.">
        <title>Draft Genome Sequence for Caulobacter sp. Strain OR37, a Bacterium Tolerant to Heavy Metals.</title>
        <authorList>
            <person name="Utturkar S.M."/>
            <person name="Bollmann A."/>
            <person name="Brzoska R.M."/>
            <person name="Klingeman D.M."/>
            <person name="Epstein S.E."/>
            <person name="Palumbo A.V."/>
            <person name="Brown S.D."/>
        </authorList>
    </citation>
    <scope>NUCLEOTIDE SEQUENCE [LARGE SCALE GENOMIC DNA]</scope>
    <source>
        <strain evidence="11 12">OR37</strain>
    </source>
</reference>
<dbReference type="OrthoDB" id="9804975at2"/>
<dbReference type="InterPro" id="IPR005616">
    <property type="entry name" value="CcmH/CycL/Ccl2/NrfF_N"/>
</dbReference>
<proteinExistence type="inferred from homology"/>
<dbReference type="FunFam" id="1.10.8.640:FF:000001">
    <property type="entry name" value="Cytochrome c-type biogenesis protein"/>
    <property type="match status" value="1"/>
</dbReference>
<evidence type="ECO:0000313" key="12">
    <source>
        <dbReference type="Proteomes" id="UP000013063"/>
    </source>
</evidence>
<dbReference type="CDD" id="cd16378">
    <property type="entry name" value="CcmH_N"/>
    <property type="match status" value="1"/>
</dbReference>
<dbReference type="PANTHER" id="PTHR47870:SF1">
    <property type="entry name" value="CYTOCHROME C-TYPE BIOGENESIS PROTEIN CCMH"/>
    <property type="match status" value="1"/>
</dbReference>
<keyword evidence="6 9" id="KW-0408">Iron</keyword>
<dbReference type="STRING" id="1292034.OR37_02586"/>
<keyword evidence="9" id="KW-0812">Transmembrane</keyword>
<keyword evidence="12" id="KW-1185">Reference proteome</keyword>
<keyword evidence="3 9" id="KW-0479">Metal-binding</keyword>
<dbReference type="AlphaFoldDB" id="R0CYX2"/>
<evidence type="ECO:0000256" key="2">
    <source>
        <dbReference type="ARBA" id="ARBA00022617"/>
    </source>
</evidence>
<feature type="transmembrane region" description="Helical" evidence="9">
    <location>
        <begin position="121"/>
        <end position="142"/>
    </location>
</feature>
<evidence type="ECO:0000256" key="8">
    <source>
        <dbReference type="ARBA" id="ARBA00060491"/>
    </source>
</evidence>
<dbReference type="Proteomes" id="UP000013063">
    <property type="component" value="Unassembled WGS sequence"/>
</dbReference>
<dbReference type="PANTHER" id="PTHR47870">
    <property type="entry name" value="CYTOCHROME C-TYPE BIOGENESIS PROTEIN CCMH"/>
    <property type="match status" value="1"/>
</dbReference>
<gene>
    <name evidence="11" type="ORF">OR37_02586</name>
</gene>
<evidence type="ECO:0000256" key="6">
    <source>
        <dbReference type="ARBA" id="ARBA00023004"/>
    </source>
</evidence>
<evidence type="ECO:0000259" key="10">
    <source>
        <dbReference type="Pfam" id="PF03918"/>
    </source>
</evidence>
<evidence type="ECO:0000256" key="3">
    <source>
        <dbReference type="ARBA" id="ARBA00022723"/>
    </source>
</evidence>
<accession>R0CYX2</accession>
<evidence type="ECO:0000313" key="11">
    <source>
        <dbReference type="EMBL" id="ENZ81475.1"/>
    </source>
</evidence>
<comment type="function">
    <text evidence="7">Required for the biogenesis of c-type cytochromes. Possible subunit of a heme lyase.</text>
</comment>
<evidence type="ECO:0000256" key="4">
    <source>
        <dbReference type="ARBA" id="ARBA00022729"/>
    </source>
</evidence>
<dbReference type="GO" id="GO:0005886">
    <property type="term" value="C:plasma membrane"/>
    <property type="evidence" value="ECO:0007669"/>
    <property type="project" value="TreeGrafter"/>
</dbReference>
<evidence type="ECO:0000256" key="9">
    <source>
        <dbReference type="RuleBase" id="RU364112"/>
    </source>
</evidence>
<dbReference type="InterPro" id="IPR038297">
    <property type="entry name" value="CcmH/CycL/NrfF/Ccl2_sf"/>
</dbReference>
<feature type="domain" description="CcmH/CycL/Ccl2/NrfF N-terminal" evidence="10">
    <location>
        <begin position="26"/>
        <end position="164"/>
    </location>
</feature>
<evidence type="ECO:0000256" key="5">
    <source>
        <dbReference type="ARBA" id="ARBA00022748"/>
    </source>
</evidence>